<dbReference type="Gene3D" id="2.40.10.480">
    <property type="match status" value="1"/>
</dbReference>
<dbReference type="SMART" id="SM00216">
    <property type="entry name" value="VWD"/>
    <property type="match status" value="1"/>
</dbReference>
<reference evidence="3 4" key="1">
    <citation type="submission" date="2019-11" db="EMBL/GenBank/DDBJ databases">
        <authorList>
            <person name="He Y."/>
        </authorList>
    </citation>
    <scope>NUCLEOTIDE SEQUENCE [LARGE SCALE GENOMIC DNA]</scope>
    <source>
        <strain evidence="3 4">SCSIO 58843</strain>
    </source>
</reference>
<dbReference type="PANTHER" id="PTHR13802:SF52">
    <property type="entry name" value="MUCIN-4"/>
    <property type="match status" value="1"/>
</dbReference>
<dbReference type="PANTHER" id="PTHR13802">
    <property type="entry name" value="MUCIN 4-RELATED"/>
    <property type="match status" value="1"/>
</dbReference>
<evidence type="ECO:0000313" key="4">
    <source>
        <dbReference type="Proteomes" id="UP000334019"/>
    </source>
</evidence>
<dbReference type="Proteomes" id="UP000334019">
    <property type="component" value="Chromosome"/>
</dbReference>
<sequence length="806" mass="84489">MERPRAARRLASGPPRRVAPRRAVPRRDRRGTGDRDPTGPPGHRWCHHPPRPQPPASARPVVEPVEPGAPHRARHRDHPPLRDDRPPARVAGERAARCPPRHPGGPFVTHRRHLLVLLVAVAALGLTACQGGDPCDPPTDGGPIFNVEQAQGVADCPPPCDGCGGGTGEPHLVTFDERRYDLQSAAELVAARDRDGTFEVQWRQEPYGNHPVASITAVAMRIGDVRLSVVGGDEVVRLDGEVLDLEPGEGRILPTGVVVHRRDEQVVVTHEASGSSVHVQMSTSMMGVLIDPPDEAEGRMEGLLGDADGDPSNDLVGPDGSVLDGDSWESVHPALAEAWRVDDDSTLFDYEDGAGPDTYWDPTFPPAPVDDLDDEALDAARALCAAAGVTDAGLLEECAFDLVVTGDASLVDVYVLQQKAMGIPLGDEVDTAPDEPTLDVVDDAVVWTAVLDDRSRPVWGDATDRVALVHVETGDDGVDTLIALDARSGEELWAVDGVEPSVPATIAGDLVVVATSADGPLAGPAGERGLAALDLATGASVDEVRFEPDDGEAPIDTGSTLHLVGGVVVHVGNGVARGLAPETLELRWTTELPGRTDLVPAVDGDRIWLGWRDGDGTEIAVLDPANGELTARDVLDGRPSAPTARAVADGALVVALRGEATAWVRLDVEGDDISTAWVHELDEDERGADRLAISGRSVVGYTDADVVSAVGLDDGRRLWDVTTTSFNNNDEQVAATDGGATIVGSFGGAYLEAFDADGGELWLLDPSDVARTGSPGSVAALGRAGDLVVATSPADGAVIVVAVALD</sequence>
<organism evidence="3 4">
    <name type="scientific">Actinomarinicola tropica</name>
    <dbReference type="NCBI Taxonomy" id="2789776"/>
    <lineage>
        <taxon>Bacteria</taxon>
        <taxon>Bacillati</taxon>
        <taxon>Actinomycetota</taxon>
        <taxon>Acidimicrobiia</taxon>
        <taxon>Acidimicrobiales</taxon>
        <taxon>Iamiaceae</taxon>
        <taxon>Actinomarinicola</taxon>
    </lineage>
</organism>
<dbReference type="KEGG" id="atq:GH723_04530"/>
<dbReference type="Gene3D" id="2.130.10.10">
    <property type="entry name" value="YVTN repeat-like/Quinoprotein amine dehydrogenase"/>
    <property type="match status" value="1"/>
</dbReference>
<dbReference type="AlphaFoldDB" id="A0A5Q2RC19"/>
<protein>
    <submittedName>
        <fullName evidence="3">PQQ-binding-like beta-propeller repeat protein</fullName>
    </submittedName>
</protein>
<dbReference type="InterPro" id="IPR001846">
    <property type="entry name" value="VWF_type-D"/>
</dbReference>
<dbReference type="SUPFAM" id="SSF50998">
    <property type="entry name" value="Quinoprotein alcohol dehydrogenase-like"/>
    <property type="match status" value="1"/>
</dbReference>
<keyword evidence="4" id="KW-1185">Reference proteome</keyword>
<feature type="region of interest" description="Disordered" evidence="1">
    <location>
        <begin position="1"/>
        <end position="105"/>
    </location>
</feature>
<evidence type="ECO:0000256" key="1">
    <source>
        <dbReference type="SAM" id="MobiDB-lite"/>
    </source>
</evidence>
<evidence type="ECO:0000259" key="2">
    <source>
        <dbReference type="PROSITE" id="PS51233"/>
    </source>
</evidence>
<accession>A0A5Q2RC19</accession>
<dbReference type="InterPro" id="IPR011047">
    <property type="entry name" value="Quinoprotein_ADH-like_sf"/>
</dbReference>
<feature type="domain" description="VWFD" evidence="2">
    <location>
        <begin position="162"/>
        <end position="347"/>
    </location>
</feature>
<gene>
    <name evidence="3" type="ORF">GH723_04530</name>
</gene>
<dbReference type="Pfam" id="PF00094">
    <property type="entry name" value="VWD"/>
    <property type="match status" value="1"/>
</dbReference>
<name>A0A5Q2RC19_9ACTN</name>
<feature type="compositionally biased region" description="Basic residues" evidence="1">
    <location>
        <begin position="18"/>
        <end position="29"/>
    </location>
</feature>
<dbReference type="PROSITE" id="PS51233">
    <property type="entry name" value="VWFD"/>
    <property type="match status" value="1"/>
</dbReference>
<dbReference type="InterPro" id="IPR051495">
    <property type="entry name" value="Epithelial_Barrier/Signaling"/>
</dbReference>
<feature type="compositionally biased region" description="Basic and acidic residues" evidence="1">
    <location>
        <begin position="78"/>
        <end position="96"/>
    </location>
</feature>
<evidence type="ECO:0000313" key="3">
    <source>
        <dbReference type="EMBL" id="QGG94429.1"/>
    </source>
</evidence>
<dbReference type="InterPro" id="IPR015943">
    <property type="entry name" value="WD40/YVTN_repeat-like_dom_sf"/>
</dbReference>
<proteinExistence type="predicted"/>
<dbReference type="EMBL" id="CP045851">
    <property type="protein sequence ID" value="QGG94429.1"/>
    <property type="molecule type" value="Genomic_DNA"/>
</dbReference>